<evidence type="ECO:0000313" key="4">
    <source>
        <dbReference type="Proteomes" id="UP000823588"/>
    </source>
</evidence>
<dbReference type="PANTHER" id="PTHR10357">
    <property type="entry name" value="ALPHA-AMYLASE FAMILY MEMBER"/>
    <property type="match status" value="1"/>
</dbReference>
<dbReference type="SMART" id="SM00642">
    <property type="entry name" value="Aamy"/>
    <property type="match status" value="1"/>
</dbReference>
<dbReference type="InterPro" id="IPR006047">
    <property type="entry name" value="GH13_cat_dom"/>
</dbReference>
<dbReference type="Proteomes" id="UP000823588">
    <property type="component" value="Unassembled WGS sequence"/>
</dbReference>
<feature type="compositionally biased region" description="Basic and acidic residues" evidence="1">
    <location>
        <begin position="299"/>
        <end position="316"/>
    </location>
</feature>
<dbReference type="Pfam" id="PF00128">
    <property type="entry name" value="Alpha-amylase"/>
    <property type="match status" value="2"/>
</dbReference>
<evidence type="ECO:0000313" key="3">
    <source>
        <dbReference type="EMBL" id="MBP1924002.1"/>
    </source>
</evidence>
<dbReference type="GO" id="GO:0016798">
    <property type="term" value="F:hydrolase activity, acting on glycosyl bonds"/>
    <property type="evidence" value="ECO:0007669"/>
    <property type="project" value="UniProtKB-KW"/>
</dbReference>
<proteinExistence type="predicted"/>
<dbReference type="GO" id="GO:0005975">
    <property type="term" value="P:carbohydrate metabolic process"/>
    <property type="evidence" value="ECO:0007669"/>
    <property type="project" value="InterPro"/>
</dbReference>
<dbReference type="InterPro" id="IPR017853">
    <property type="entry name" value="GH"/>
</dbReference>
<evidence type="ECO:0000259" key="2">
    <source>
        <dbReference type="SMART" id="SM00642"/>
    </source>
</evidence>
<name>A0A8T4GLX3_9EURY</name>
<sequence length="759" mass="83413">MHDPGPPRTTSVGRAVELAPRDPDPGGRYTWTLRDTPNGSDGDVLEPGETSRDDEPVVRLDPDVPGTYVVSLDAPDRTHRQRVRVFPDERRETEIRVPASDLPVPDDAVDRVSVSWRHNDRLLARDRPDREGDEWVLRTRVPPGRHGVSFLANDDRATAKHHVHEVPGPGRPRLSLDAHVEAAEAGTEQTLVVDADVAVPPGSTTDPTDVDVTFLLDDRDIDPEAAARIEDRAEAHRLTIPLPDLPSGHDGPDGSRGVRIHAVPHAERHGAMATVRAAVGESEDVDASGTPGGQGAHGESTHDTESAVRVTDPHARPEWADSPTIYEVYVRSFAGDTLPTTFAEIERRIPYVESLGIDVLWLTPVLASPTEHGYHITDYTRTADDLGSRAAFESLVETCHDAGIRVVFDLVINHTSRDHPAFQMHAAGVEAYRDHYRRADRAFDVTGTDWAEIGEGDMPEYYFDWERIPNLNFDSPTIRQWLLGVVDDWAEVVDGFRADVAWGIPHGFWKEVADRVPDDVLLLDETLPHDPFYGEGEFHLHYDTSLYETLTGIGAGDESADAVADALDRAEWLGFGDLHAQMRYIENHDENRYRTEYGDAAARAAAAVTFTLPGAPMIYAGQERGNEATRGPFRWHDGDNGLTDFHRRLSTLRDAEPSLRSGAVDFDGAAAAVDVVEGDPDRVTAYERRATETGGRDEPSRTDDDADRLFVVINFAPEPATVSIPDRVTTDLFGSESDDGAGARGLDGTVVVESVAVLR</sequence>
<comment type="caution">
    <text evidence="3">The sequence shown here is derived from an EMBL/GenBank/DDBJ whole genome shotgun (WGS) entry which is preliminary data.</text>
</comment>
<dbReference type="SUPFAM" id="SSF51445">
    <property type="entry name" value="(Trans)glycosidases"/>
    <property type="match status" value="1"/>
</dbReference>
<evidence type="ECO:0000256" key="1">
    <source>
        <dbReference type="SAM" id="MobiDB-lite"/>
    </source>
</evidence>
<dbReference type="RefSeq" id="WP_209487164.1">
    <property type="nucleotide sequence ID" value="NZ_JAGGKQ010000039.1"/>
</dbReference>
<dbReference type="OrthoDB" id="34423at2157"/>
<feature type="domain" description="Glycosyl hydrolase family 13 catalytic" evidence="2">
    <location>
        <begin position="327"/>
        <end position="646"/>
    </location>
</feature>
<dbReference type="AlphaFoldDB" id="A0A8T4GLX3"/>
<keyword evidence="3" id="KW-0326">Glycosidase</keyword>
<organism evidence="3 4">
    <name type="scientific">Halorubrum alkaliphilum</name>
    <dbReference type="NCBI Taxonomy" id="261290"/>
    <lineage>
        <taxon>Archaea</taxon>
        <taxon>Methanobacteriati</taxon>
        <taxon>Methanobacteriota</taxon>
        <taxon>Stenosarchaea group</taxon>
        <taxon>Halobacteria</taxon>
        <taxon>Halobacteriales</taxon>
        <taxon>Haloferacaceae</taxon>
        <taxon>Halorubrum</taxon>
    </lineage>
</organism>
<feature type="compositionally biased region" description="Basic and acidic residues" evidence="1">
    <location>
        <begin position="49"/>
        <end position="62"/>
    </location>
</feature>
<feature type="region of interest" description="Disordered" evidence="1">
    <location>
        <begin position="1"/>
        <end position="70"/>
    </location>
</feature>
<accession>A0A8T4GLX3</accession>
<feature type="region of interest" description="Disordered" evidence="1">
    <location>
        <begin position="281"/>
        <end position="316"/>
    </location>
</feature>
<keyword evidence="4" id="KW-1185">Reference proteome</keyword>
<gene>
    <name evidence="3" type="ORF">J2751_003050</name>
</gene>
<protein>
    <submittedName>
        <fullName evidence="3">Glycosidase</fullName>
    </submittedName>
</protein>
<reference evidence="3" key="1">
    <citation type="submission" date="2021-03" db="EMBL/GenBank/DDBJ databases">
        <title>Genomic Encyclopedia of Type Strains, Phase IV (KMG-IV): sequencing the most valuable type-strain genomes for metagenomic binning, comparative biology and taxonomic classification.</title>
        <authorList>
            <person name="Goeker M."/>
        </authorList>
    </citation>
    <scope>NUCLEOTIDE SEQUENCE</scope>
    <source>
        <strain evidence="3">DSM 23564</strain>
    </source>
</reference>
<dbReference type="EMBL" id="JAGGKQ010000039">
    <property type="protein sequence ID" value="MBP1924002.1"/>
    <property type="molecule type" value="Genomic_DNA"/>
</dbReference>
<keyword evidence="3" id="KW-0378">Hydrolase</keyword>
<dbReference type="Gene3D" id="3.20.20.80">
    <property type="entry name" value="Glycosidases"/>
    <property type="match status" value="1"/>
</dbReference>